<keyword evidence="2" id="KW-1185">Reference proteome</keyword>
<dbReference type="EMBL" id="MU863626">
    <property type="protein sequence ID" value="KAK4104389.1"/>
    <property type="molecule type" value="Genomic_DNA"/>
</dbReference>
<name>A0AAN6Q8Y5_9PEZI</name>
<accession>A0AAN6Q8Y5</accession>
<sequence>MIWADRAATRRCHVPAVQIPSRVTATREGHWLKHPHVLRRSTDNRGSRWKHWRAAIGIGQDPVRRQSMATIIRILVISSAELHDVVRVRTELMDSTAVPRVLARSGQDVPRQVAPYRCIQRPCAPWPTVYWSRRPMNCALVAGQTRNGNNGRGQTRNGNNWRGQPLTAIYRAAVAFRLALSLAQKGALSAQLRAILRRDRSCVFECPAVKNQRNLSTTARSLASLVPPSPAWPSPVRTSTGVVVTTN</sequence>
<dbReference type="AlphaFoldDB" id="A0AAN6Q8Y5"/>
<evidence type="ECO:0000313" key="1">
    <source>
        <dbReference type="EMBL" id="KAK4104389.1"/>
    </source>
</evidence>
<organism evidence="1 2">
    <name type="scientific">Parathielavia hyrcaniae</name>
    <dbReference type="NCBI Taxonomy" id="113614"/>
    <lineage>
        <taxon>Eukaryota</taxon>
        <taxon>Fungi</taxon>
        <taxon>Dikarya</taxon>
        <taxon>Ascomycota</taxon>
        <taxon>Pezizomycotina</taxon>
        <taxon>Sordariomycetes</taxon>
        <taxon>Sordariomycetidae</taxon>
        <taxon>Sordariales</taxon>
        <taxon>Chaetomiaceae</taxon>
        <taxon>Parathielavia</taxon>
    </lineage>
</organism>
<reference evidence="1" key="1">
    <citation type="journal article" date="2023" name="Mol. Phylogenet. Evol.">
        <title>Genome-scale phylogeny and comparative genomics of the fungal order Sordariales.</title>
        <authorList>
            <person name="Hensen N."/>
            <person name="Bonometti L."/>
            <person name="Westerberg I."/>
            <person name="Brannstrom I.O."/>
            <person name="Guillou S."/>
            <person name="Cros-Aarteil S."/>
            <person name="Calhoun S."/>
            <person name="Haridas S."/>
            <person name="Kuo A."/>
            <person name="Mondo S."/>
            <person name="Pangilinan J."/>
            <person name="Riley R."/>
            <person name="LaButti K."/>
            <person name="Andreopoulos B."/>
            <person name="Lipzen A."/>
            <person name="Chen C."/>
            <person name="Yan M."/>
            <person name="Daum C."/>
            <person name="Ng V."/>
            <person name="Clum A."/>
            <person name="Steindorff A."/>
            <person name="Ohm R.A."/>
            <person name="Martin F."/>
            <person name="Silar P."/>
            <person name="Natvig D.O."/>
            <person name="Lalanne C."/>
            <person name="Gautier V."/>
            <person name="Ament-Velasquez S.L."/>
            <person name="Kruys A."/>
            <person name="Hutchinson M.I."/>
            <person name="Powell A.J."/>
            <person name="Barry K."/>
            <person name="Miller A.N."/>
            <person name="Grigoriev I.V."/>
            <person name="Debuchy R."/>
            <person name="Gladieux P."/>
            <person name="Hiltunen Thoren M."/>
            <person name="Johannesson H."/>
        </authorList>
    </citation>
    <scope>NUCLEOTIDE SEQUENCE</scope>
    <source>
        <strain evidence="1">CBS 757.83</strain>
    </source>
</reference>
<comment type="caution">
    <text evidence="1">The sequence shown here is derived from an EMBL/GenBank/DDBJ whole genome shotgun (WGS) entry which is preliminary data.</text>
</comment>
<dbReference type="Proteomes" id="UP001305647">
    <property type="component" value="Unassembled WGS sequence"/>
</dbReference>
<protein>
    <submittedName>
        <fullName evidence="1">Uncharacterized protein</fullName>
    </submittedName>
</protein>
<proteinExistence type="predicted"/>
<reference evidence="1" key="2">
    <citation type="submission" date="2023-05" db="EMBL/GenBank/DDBJ databases">
        <authorList>
            <consortium name="Lawrence Berkeley National Laboratory"/>
            <person name="Steindorff A."/>
            <person name="Hensen N."/>
            <person name="Bonometti L."/>
            <person name="Westerberg I."/>
            <person name="Brannstrom I.O."/>
            <person name="Guillou S."/>
            <person name="Cros-Aarteil S."/>
            <person name="Calhoun S."/>
            <person name="Haridas S."/>
            <person name="Kuo A."/>
            <person name="Mondo S."/>
            <person name="Pangilinan J."/>
            <person name="Riley R."/>
            <person name="Labutti K."/>
            <person name="Andreopoulos B."/>
            <person name="Lipzen A."/>
            <person name="Chen C."/>
            <person name="Yanf M."/>
            <person name="Daum C."/>
            <person name="Ng V."/>
            <person name="Clum A."/>
            <person name="Ohm R."/>
            <person name="Martin F."/>
            <person name="Silar P."/>
            <person name="Natvig D."/>
            <person name="Lalanne C."/>
            <person name="Gautier V."/>
            <person name="Ament-Velasquez S.L."/>
            <person name="Kruys A."/>
            <person name="Hutchinson M.I."/>
            <person name="Powell A.J."/>
            <person name="Barry K."/>
            <person name="Miller A.N."/>
            <person name="Grigoriev I.V."/>
            <person name="Debuchy R."/>
            <person name="Gladieux P."/>
            <person name="Thoren M.H."/>
            <person name="Johannesson H."/>
        </authorList>
    </citation>
    <scope>NUCLEOTIDE SEQUENCE</scope>
    <source>
        <strain evidence="1">CBS 757.83</strain>
    </source>
</reference>
<evidence type="ECO:0000313" key="2">
    <source>
        <dbReference type="Proteomes" id="UP001305647"/>
    </source>
</evidence>
<gene>
    <name evidence="1" type="ORF">N658DRAFT_176115</name>
</gene>